<protein>
    <submittedName>
        <fullName evidence="1">Uncharacterized protein</fullName>
    </submittedName>
</protein>
<proteinExistence type="predicted"/>
<evidence type="ECO:0000313" key="1">
    <source>
        <dbReference type="EMBL" id="UXN58214.1"/>
    </source>
</evidence>
<gene>
    <name evidence="1" type="ORF">N8E88_05185</name>
</gene>
<organism evidence="1 2">
    <name type="scientific">Phyllobacterium zundukense</name>
    <dbReference type="NCBI Taxonomy" id="1867719"/>
    <lineage>
        <taxon>Bacteria</taxon>
        <taxon>Pseudomonadati</taxon>
        <taxon>Pseudomonadota</taxon>
        <taxon>Alphaproteobacteria</taxon>
        <taxon>Hyphomicrobiales</taxon>
        <taxon>Phyllobacteriaceae</taxon>
        <taxon>Phyllobacterium</taxon>
    </lineage>
</organism>
<name>A0ACD4CXE6_9HYPH</name>
<geneLocation type="plasmid" evidence="1 2">
    <name>p_unnamed2</name>
</geneLocation>
<dbReference type="EMBL" id="CP104971">
    <property type="protein sequence ID" value="UXN58214.1"/>
    <property type="molecule type" value="Genomic_DNA"/>
</dbReference>
<keyword evidence="1" id="KW-0614">Plasmid</keyword>
<sequence length="64" mass="7215">MKLSALNQKESFAIVRITVATEKPGVEDIAGYSIQTWRRAKDPSPLEQMPINAHFDWGPAMPFQ</sequence>
<dbReference type="Proteomes" id="UP001061991">
    <property type="component" value="Plasmid p_unnamed2"/>
</dbReference>
<keyword evidence="2" id="KW-1185">Reference proteome</keyword>
<reference evidence="1" key="1">
    <citation type="submission" date="2022-09" db="EMBL/GenBank/DDBJ databases">
        <title>Interaction between co-microsymbionts with complementary sets of symbiotic genes in legume-rhizobium systems.</title>
        <authorList>
            <person name="Safronova V."/>
            <person name="Sazanova A."/>
            <person name="Afonin A."/>
            <person name="Chirak E."/>
        </authorList>
    </citation>
    <scope>NUCLEOTIDE SEQUENCE</scope>
    <source>
        <strain evidence="1">A18/3m</strain>
    </source>
</reference>
<evidence type="ECO:0000313" key="2">
    <source>
        <dbReference type="Proteomes" id="UP001061991"/>
    </source>
</evidence>
<accession>A0ACD4CXE6</accession>